<protein>
    <submittedName>
        <fullName evidence="1">Uncharacterized protein</fullName>
    </submittedName>
</protein>
<keyword evidence="2" id="KW-1185">Reference proteome</keyword>
<comment type="caution">
    <text evidence="1">The sequence shown here is derived from an EMBL/GenBank/DDBJ whole genome shotgun (WGS) entry which is preliminary data.</text>
</comment>
<dbReference type="AlphaFoldDB" id="A0AAN9LAW1"/>
<evidence type="ECO:0000313" key="2">
    <source>
        <dbReference type="Proteomes" id="UP001367508"/>
    </source>
</evidence>
<name>A0AAN9LAW1_CANGL</name>
<dbReference type="Proteomes" id="UP001367508">
    <property type="component" value="Unassembled WGS sequence"/>
</dbReference>
<dbReference type="EMBL" id="JAYMYQ010000005">
    <property type="protein sequence ID" value="KAK7330868.1"/>
    <property type="molecule type" value="Genomic_DNA"/>
</dbReference>
<organism evidence="1 2">
    <name type="scientific">Canavalia gladiata</name>
    <name type="common">Sword bean</name>
    <name type="synonym">Dolichos gladiatus</name>
    <dbReference type="NCBI Taxonomy" id="3824"/>
    <lineage>
        <taxon>Eukaryota</taxon>
        <taxon>Viridiplantae</taxon>
        <taxon>Streptophyta</taxon>
        <taxon>Embryophyta</taxon>
        <taxon>Tracheophyta</taxon>
        <taxon>Spermatophyta</taxon>
        <taxon>Magnoliopsida</taxon>
        <taxon>eudicotyledons</taxon>
        <taxon>Gunneridae</taxon>
        <taxon>Pentapetalae</taxon>
        <taxon>rosids</taxon>
        <taxon>fabids</taxon>
        <taxon>Fabales</taxon>
        <taxon>Fabaceae</taxon>
        <taxon>Papilionoideae</taxon>
        <taxon>50 kb inversion clade</taxon>
        <taxon>NPAAA clade</taxon>
        <taxon>indigoferoid/millettioid clade</taxon>
        <taxon>Phaseoleae</taxon>
        <taxon>Canavalia</taxon>
    </lineage>
</organism>
<gene>
    <name evidence="1" type="ORF">VNO77_25074</name>
</gene>
<reference evidence="1 2" key="1">
    <citation type="submission" date="2024-01" db="EMBL/GenBank/DDBJ databases">
        <title>The genomes of 5 underutilized Papilionoideae crops provide insights into root nodulation and disease resistanc.</title>
        <authorList>
            <person name="Jiang F."/>
        </authorList>
    </citation>
    <scope>NUCLEOTIDE SEQUENCE [LARGE SCALE GENOMIC DNA]</scope>
    <source>
        <strain evidence="1">LVBAO_FW01</strain>
        <tissue evidence="1">Leaves</tissue>
    </source>
</reference>
<sequence>MKSFRYVNILDWETSAFYLPYFELVSTDGFLVHVCGTIRTQINIYYHLHQVFIVSLVAINCSVCDVITTGEFGVMRRHVSQCFGFKFTLLSEGSEQ</sequence>
<proteinExistence type="predicted"/>
<evidence type="ECO:0000313" key="1">
    <source>
        <dbReference type="EMBL" id="KAK7330868.1"/>
    </source>
</evidence>
<accession>A0AAN9LAW1</accession>